<reference evidence="1" key="2">
    <citation type="journal article" date="2015" name="Data Brief">
        <title>Shoot transcriptome of the giant reed, Arundo donax.</title>
        <authorList>
            <person name="Barrero R.A."/>
            <person name="Guerrero F.D."/>
            <person name="Moolhuijzen P."/>
            <person name="Goolsby J.A."/>
            <person name="Tidwell J."/>
            <person name="Bellgard S.E."/>
            <person name="Bellgard M.I."/>
        </authorList>
    </citation>
    <scope>NUCLEOTIDE SEQUENCE</scope>
    <source>
        <tissue evidence="1">Shoot tissue taken approximately 20 cm above the soil surface</tissue>
    </source>
</reference>
<sequence length="18" mass="2198">MFTVSFDFSLHMKMTMLM</sequence>
<accession>A0A0A9ENL2</accession>
<protein>
    <submittedName>
        <fullName evidence="1">Uncharacterized protein</fullName>
    </submittedName>
</protein>
<evidence type="ECO:0000313" key="1">
    <source>
        <dbReference type="EMBL" id="JAE02345.1"/>
    </source>
</evidence>
<dbReference type="EMBL" id="GBRH01195551">
    <property type="protein sequence ID" value="JAE02345.1"/>
    <property type="molecule type" value="Transcribed_RNA"/>
</dbReference>
<name>A0A0A9ENL2_ARUDO</name>
<organism evidence="1">
    <name type="scientific">Arundo donax</name>
    <name type="common">Giant reed</name>
    <name type="synonym">Donax arundinaceus</name>
    <dbReference type="NCBI Taxonomy" id="35708"/>
    <lineage>
        <taxon>Eukaryota</taxon>
        <taxon>Viridiplantae</taxon>
        <taxon>Streptophyta</taxon>
        <taxon>Embryophyta</taxon>
        <taxon>Tracheophyta</taxon>
        <taxon>Spermatophyta</taxon>
        <taxon>Magnoliopsida</taxon>
        <taxon>Liliopsida</taxon>
        <taxon>Poales</taxon>
        <taxon>Poaceae</taxon>
        <taxon>PACMAD clade</taxon>
        <taxon>Arundinoideae</taxon>
        <taxon>Arundineae</taxon>
        <taxon>Arundo</taxon>
    </lineage>
</organism>
<reference evidence="1" key="1">
    <citation type="submission" date="2014-09" db="EMBL/GenBank/DDBJ databases">
        <authorList>
            <person name="Magalhaes I.L.F."/>
            <person name="Oliveira U."/>
            <person name="Santos F.R."/>
            <person name="Vidigal T.H.D.A."/>
            <person name="Brescovit A.D."/>
            <person name="Santos A.J."/>
        </authorList>
    </citation>
    <scope>NUCLEOTIDE SEQUENCE</scope>
    <source>
        <tissue evidence="1">Shoot tissue taken approximately 20 cm above the soil surface</tissue>
    </source>
</reference>
<proteinExistence type="predicted"/>
<dbReference type="AlphaFoldDB" id="A0A0A9ENL2"/>